<keyword evidence="4" id="KW-1003">Cell membrane</keyword>
<dbReference type="OrthoDB" id="9795409at2"/>
<dbReference type="InterPro" id="IPR001457">
    <property type="entry name" value="NADH_UbQ/plastoQ_OxRdtase_su6"/>
</dbReference>
<evidence type="ECO:0000313" key="5">
    <source>
        <dbReference type="EMBL" id="PWV59248.1"/>
    </source>
</evidence>
<dbReference type="GO" id="GO:0005886">
    <property type="term" value="C:plasma membrane"/>
    <property type="evidence" value="ECO:0007669"/>
    <property type="project" value="UniProtKB-SubCell"/>
</dbReference>
<keyword evidence="4" id="KW-0874">Quinone</keyword>
<keyword evidence="6" id="KW-1185">Reference proteome</keyword>
<dbReference type="GO" id="GO:0008137">
    <property type="term" value="F:NADH dehydrogenase (ubiquinone) activity"/>
    <property type="evidence" value="ECO:0007669"/>
    <property type="project" value="UniProtKB-UniRule"/>
</dbReference>
<proteinExistence type="inferred from homology"/>
<sequence length="207" mass="22457">MGFERFLFYFFSIVLVLSALRVITVRNPVHAVLFLVLCFFTSSALWLLLQAEFLAIALVLVYVGAVMVLFLFVVMMLDVNVTPLREGFIKNAPLGLAIAVVIVIEMFLVIASSKSGGVALSSVVGPVEQGANFSNTKELGGVLYTLYAYPFELAATVLLVAIVAAIALTMRRRNGVKYVDPAKQVVISREGRVRLVNIPVAGDKSEG</sequence>
<evidence type="ECO:0000256" key="2">
    <source>
        <dbReference type="ARBA" id="ARBA00019907"/>
    </source>
</evidence>
<keyword evidence="4" id="KW-1133">Transmembrane helix</keyword>
<feature type="transmembrane region" description="Helical" evidence="4">
    <location>
        <begin position="91"/>
        <end position="111"/>
    </location>
</feature>
<protein>
    <recommendedName>
        <fullName evidence="2 4">NADH-quinone oxidoreductase subunit J</fullName>
        <ecNumber evidence="4">7.1.1.-</ecNumber>
    </recommendedName>
</protein>
<evidence type="ECO:0000256" key="3">
    <source>
        <dbReference type="ARBA" id="ARBA00025811"/>
    </source>
</evidence>
<feature type="transmembrane region" description="Helical" evidence="4">
    <location>
        <begin position="6"/>
        <end position="24"/>
    </location>
</feature>
<keyword evidence="4" id="KW-0812">Transmembrane</keyword>
<dbReference type="EMBL" id="QGTJ01000011">
    <property type="protein sequence ID" value="PWV59248.1"/>
    <property type="molecule type" value="Genomic_DNA"/>
</dbReference>
<comment type="subunit">
    <text evidence="3">Composed of 13 different subunits. Subunits NuoA, H, J, K, L, M, N constitute the membrane sector of the complex.</text>
</comment>
<comment type="catalytic activity">
    <reaction evidence="4">
        <text>a quinone + NADH + 5 H(+)(in) = a quinol + NAD(+) + 4 H(+)(out)</text>
        <dbReference type="Rhea" id="RHEA:57888"/>
        <dbReference type="ChEBI" id="CHEBI:15378"/>
        <dbReference type="ChEBI" id="CHEBI:24646"/>
        <dbReference type="ChEBI" id="CHEBI:57540"/>
        <dbReference type="ChEBI" id="CHEBI:57945"/>
        <dbReference type="ChEBI" id="CHEBI:132124"/>
    </reaction>
</comment>
<dbReference type="PANTHER" id="PTHR33269:SF17">
    <property type="entry name" value="NADH-UBIQUINONE OXIDOREDUCTASE CHAIN 6"/>
    <property type="match status" value="1"/>
</dbReference>
<evidence type="ECO:0000256" key="4">
    <source>
        <dbReference type="RuleBase" id="RU004429"/>
    </source>
</evidence>
<dbReference type="GO" id="GO:0048038">
    <property type="term" value="F:quinone binding"/>
    <property type="evidence" value="ECO:0007669"/>
    <property type="project" value="UniProtKB-UniRule"/>
</dbReference>
<gene>
    <name evidence="5" type="ORF">C7443_11114</name>
</gene>
<reference evidence="5 6" key="1">
    <citation type="submission" date="2018-05" db="EMBL/GenBank/DDBJ databases">
        <title>Genomic Encyclopedia of Type Strains, Phase IV (KMG-IV): sequencing the most valuable type-strain genomes for metagenomic binning, comparative biology and taxonomic classification.</title>
        <authorList>
            <person name="Goeker M."/>
        </authorList>
    </citation>
    <scope>NUCLEOTIDE SEQUENCE [LARGE SCALE GENOMIC DNA]</scope>
    <source>
        <strain evidence="5 6">DSM 23606</strain>
    </source>
</reference>
<keyword evidence="4" id="KW-0472">Membrane</keyword>
<feature type="transmembrane region" description="Helical" evidence="4">
    <location>
        <begin position="31"/>
        <end position="49"/>
    </location>
</feature>
<dbReference type="InterPro" id="IPR042106">
    <property type="entry name" value="Nuo/plastoQ_OxRdtase_6_NuoJ"/>
</dbReference>
<dbReference type="EC" id="7.1.1.-" evidence="4"/>
<evidence type="ECO:0000313" key="6">
    <source>
        <dbReference type="Proteomes" id="UP000246569"/>
    </source>
</evidence>
<dbReference type="NCBIfam" id="NF005164">
    <property type="entry name" value="PRK06638.1-4"/>
    <property type="match status" value="1"/>
</dbReference>
<comment type="similarity">
    <text evidence="1 4">Belongs to the complex I subunit 6 family.</text>
</comment>
<keyword evidence="4" id="KW-0520">NAD</keyword>
<accession>A0A317MRQ8</accession>
<feature type="transmembrane region" description="Helical" evidence="4">
    <location>
        <begin position="55"/>
        <end position="79"/>
    </location>
</feature>
<dbReference type="Proteomes" id="UP000246569">
    <property type="component" value="Unassembled WGS sequence"/>
</dbReference>
<comment type="subcellular location">
    <subcellularLocation>
        <location evidence="4">Cell membrane</location>
        <topology evidence="4">Multi-pass membrane protein</topology>
    </subcellularLocation>
</comment>
<dbReference type="PANTHER" id="PTHR33269">
    <property type="entry name" value="NADH-UBIQUINONE OXIDOREDUCTASE CHAIN 6"/>
    <property type="match status" value="1"/>
</dbReference>
<name>A0A317MRQ8_9GAMM</name>
<evidence type="ECO:0000256" key="1">
    <source>
        <dbReference type="ARBA" id="ARBA00005698"/>
    </source>
</evidence>
<dbReference type="AlphaFoldDB" id="A0A317MRQ8"/>
<comment type="caution">
    <text evidence="5">The sequence shown here is derived from an EMBL/GenBank/DDBJ whole genome shotgun (WGS) entry which is preliminary data.</text>
</comment>
<organism evidence="5 6">
    <name type="scientific">Plasticicumulans acidivorans</name>
    <dbReference type="NCBI Taxonomy" id="886464"/>
    <lineage>
        <taxon>Bacteria</taxon>
        <taxon>Pseudomonadati</taxon>
        <taxon>Pseudomonadota</taxon>
        <taxon>Gammaproteobacteria</taxon>
        <taxon>Candidatus Competibacteraceae</taxon>
        <taxon>Plasticicumulans</taxon>
    </lineage>
</organism>
<comment type="function">
    <text evidence="4">NDH-1 shuttles electrons from NADH, via FMN and iron-sulfur (Fe-S) centers, to quinones in the respiratory chain. Couples the redox reaction to proton translocation (for every two electrons transferred, four hydrogen ions are translocated across the cytoplasmic membrane), and thus conserves the redox energy in a proton gradient.</text>
</comment>
<feature type="transmembrane region" description="Helical" evidence="4">
    <location>
        <begin position="147"/>
        <end position="168"/>
    </location>
</feature>
<dbReference type="Pfam" id="PF00499">
    <property type="entry name" value="Oxidored_q3"/>
    <property type="match status" value="1"/>
</dbReference>
<dbReference type="Gene3D" id="1.20.120.1200">
    <property type="entry name" value="NADH-ubiquinone/plastoquinone oxidoreductase chain 6, subunit NuoJ"/>
    <property type="match status" value="1"/>
</dbReference>
<dbReference type="RefSeq" id="WP_110019660.1">
    <property type="nucleotide sequence ID" value="NZ_QGTJ01000011.1"/>
</dbReference>